<evidence type="ECO:0000313" key="12">
    <source>
        <dbReference type="EMBL" id="SLM19585.1"/>
    </source>
</evidence>
<dbReference type="NCBIfam" id="TIGR00041">
    <property type="entry name" value="DTMP_kinase"/>
    <property type="match status" value="1"/>
</dbReference>
<reference evidence="10" key="1">
    <citation type="submission" date="2017-02" db="EMBL/GenBank/DDBJ databases">
        <authorList>
            <person name="Regsiter A."/>
            <person name="William W."/>
        </authorList>
    </citation>
    <scope>NUCLEOTIDE SEQUENCE</scope>
    <source>
        <strain evidence="10">BdmA 4</strain>
    </source>
</reference>
<dbReference type="GO" id="GO:0006233">
    <property type="term" value="P:dTDP biosynthetic process"/>
    <property type="evidence" value="ECO:0007669"/>
    <property type="project" value="InterPro"/>
</dbReference>
<dbReference type="EMBL" id="FWDO01000005">
    <property type="protein sequence ID" value="SLM19571.1"/>
    <property type="molecule type" value="Genomic_DNA"/>
</dbReference>
<comment type="catalytic activity">
    <reaction evidence="7 8">
        <text>dTMP + ATP = dTDP + ADP</text>
        <dbReference type="Rhea" id="RHEA:13517"/>
        <dbReference type="ChEBI" id="CHEBI:30616"/>
        <dbReference type="ChEBI" id="CHEBI:58369"/>
        <dbReference type="ChEBI" id="CHEBI:63528"/>
        <dbReference type="ChEBI" id="CHEBI:456216"/>
        <dbReference type="EC" id="2.7.4.9"/>
    </reaction>
</comment>
<evidence type="ECO:0000256" key="6">
    <source>
        <dbReference type="ARBA" id="ARBA00022840"/>
    </source>
</evidence>
<keyword evidence="2 8" id="KW-0808">Transferase</keyword>
<evidence type="ECO:0000313" key="11">
    <source>
        <dbReference type="EMBL" id="SLM19578.1"/>
    </source>
</evidence>
<gene>
    <name evidence="8 10" type="primary">tmk</name>
    <name evidence="10" type="ORF">SPIRO4BDMA_51086</name>
    <name evidence="11" type="ORF">SPIRO4BDMA_60007</name>
    <name evidence="12" type="ORF">SPIRO4BDMA_70007</name>
</gene>
<keyword evidence="4 8" id="KW-0547">Nucleotide-binding</keyword>
<dbReference type="Gene3D" id="3.40.50.300">
    <property type="entry name" value="P-loop containing nucleotide triphosphate hydrolases"/>
    <property type="match status" value="1"/>
</dbReference>
<dbReference type="InterPro" id="IPR018094">
    <property type="entry name" value="Thymidylate_kinase"/>
</dbReference>
<evidence type="ECO:0000256" key="1">
    <source>
        <dbReference type="ARBA" id="ARBA00009776"/>
    </source>
</evidence>
<evidence type="ECO:0000256" key="4">
    <source>
        <dbReference type="ARBA" id="ARBA00022741"/>
    </source>
</evidence>
<dbReference type="EMBL" id="FWDO01000007">
    <property type="protein sequence ID" value="SLM19585.1"/>
    <property type="molecule type" value="Genomic_DNA"/>
</dbReference>
<dbReference type="EC" id="2.7.4.9" evidence="8"/>
<evidence type="ECO:0000256" key="2">
    <source>
        <dbReference type="ARBA" id="ARBA00022679"/>
    </source>
</evidence>
<evidence type="ECO:0000259" key="9">
    <source>
        <dbReference type="Pfam" id="PF02223"/>
    </source>
</evidence>
<evidence type="ECO:0000256" key="8">
    <source>
        <dbReference type="HAMAP-Rule" id="MF_00165"/>
    </source>
</evidence>
<accession>A0A3P3XTF0</accession>
<keyword evidence="3 8" id="KW-0545">Nucleotide biosynthesis</keyword>
<keyword evidence="5 8" id="KW-0418">Kinase</keyword>
<dbReference type="PROSITE" id="PS01331">
    <property type="entry name" value="THYMIDYLATE_KINASE"/>
    <property type="match status" value="1"/>
</dbReference>
<dbReference type="InterPro" id="IPR018095">
    <property type="entry name" value="Thymidylate_kin_CS"/>
</dbReference>
<dbReference type="GO" id="GO:0006227">
    <property type="term" value="P:dUDP biosynthetic process"/>
    <property type="evidence" value="ECO:0007669"/>
    <property type="project" value="TreeGrafter"/>
</dbReference>
<comment type="function">
    <text evidence="8">Phosphorylation of dTMP to form dTDP in both de novo and salvage pathways of dTTP synthesis.</text>
</comment>
<comment type="similarity">
    <text evidence="1 8">Belongs to the thymidylate kinase family.</text>
</comment>
<comment type="caution">
    <text evidence="8">Lacks conserved residue(s) required for the propagation of feature annotation.</text>
</comment>
<evidence type="ECO:0000256" key="7">
    <source>
        <dbReference type="ARBA" id="ARBA00048743"/>
    </source>
</evidence>
<dbReference type="HAMAP" id="MF_00165">
    <property type="entry name" value="Thymidylate_kinase"/>
    <property type="match status" value="1"/>
</dbReference>
<dbReference type="PANTHER" id="PTHR10344">
    <property type="entry name" value="THYMIDYLATE KINASE"/>
    <property type="match status" value="1"/>
</dbReference>
<dbReference type="InterPro" id="IPR027417">
    <property type="entry name" value="P-loop_NTPase"/>
</dbReference>
<dbReference type="CDD" id="cd01672">
    <property type="entry name" value="TMPK"/>
    <property type="match status" value="1"/>
</dbReference>
<evidence type="ECO:0000256" key="3">
    <source>
        <dbReference type="ARBA" id="ARBA00022727"/>
    </source>
</evidence>
<dbReference type="AlphaFoldDB" id="A0A3P3XTF0"/>
<feature type="domain" description="Thymidylate kinase-like" evidence="9">
    <location>
        <begin position="16"/>
        <end position="201"/>
    </location>
</feature>
<dbReference type="InterPro" id="IPR039430">
    <property type="entry name" value="Thymidylate_kin-like_dom"/>
</dbReference>
<protein>
    <recommendedName>
        <fullName evidence="8">Thymidylate kinase</fullName>
        <ecNumber evidence="8">2.7.4.9</ecNumber>
    </recommendedName>
    <alternativeName>
        <fullName evidence="8">dTMP kinase</fullName>
    </alternativeName>
</protein>
<dbReference type="PANTHER" id="PTHR10344:SF4">
    <property type="entry name" value="UMP-CMP KINASE 2, MITOCHONDRIAL"/>
    <property type="match status" value="1"/>
</dbReference>
<name>A0A3P3XTF0_9SPIR</name>
<organism evidence="10">
    <name type="scientific">uncultured spirochete</name>
    <dbReference type="NCBI Taxonomy" id="156406"/>
    <lineage>
        <taxon>Bacteria</taxon>
        <taxon>Pseudomonadati</taxon>
        <taxon>Spirochaetota</taxon>
        <taxon>Spirochaetia</taxon>
        <taxon>Spirochaetales</taxon>
        <taxon>environmental samples</taxon>
    </lineage>
</organism>
<sequence>MSFYNTDEFIKRFIVIEGIDGAGTTTQLQLLTDNLGARGIPCVTTAEPTKNPIGLMIRAILSGEMQAAPTTVAHLFAADRNEHIYGKQGIIENIEAGSIVISDRYALSSLAYQGVTCGPELPWLLNSAFPAPGLTLLFEVDPEVSIRRIHSREKKEIYETLEFQKRAHEMYEKMADRLQTRGWRIERIDAEKDTESVRRDIESHVFAFLGIQA</sequence>
<proteinExistence type="inferred from homology"/>
<evidence type="ECO:0000313" key="10">
    <source>
        <dbReference type="EMBL" id="SLM19571.1"/>
    </source>
</evidence>
<dbReference type="GO" id="GO:0006235">
    <property type="term" value="P:dTTP biosynthetic process"/>
    <property type="evidence" value="ECO:0007669"/>
    <property type="project" value="UniProtKB-UniRule"/>
</dbReference>
<keyword evidence="6 8" id="KW-0067">ATP-binding</keyword>
<dbReference type="GO" id="GO:0004798">
    <property type="term" value="F:dTMP kinase activity"/>
    <property type="evidence" value="ECO:0007669"/>
    <property type="project" value="UniProtKB-UniRule"/>
</dbReference>
<dbReference type="SUPFAM" id="SSF52540">
    <property type="entry name" value="P-loop containing nucleoside triphosphate hydrolases"/>
    <property type="match status" value="1"/>
</dbReference>
<dbReference type="Pfam" id="PF02223">
    <property type="entry name" value="Thymidylate_kin"/>
    <property type="match status" value="1"/>
</dbReference>
<dbReference type="EMBL" id="FWDO01000006">
    <property type="protein sequence ID" value="SLM19578.1"/>
    <property type="molecule type" value="Genomic_DNA"/>
</dbReference>
<dbReference type="GO" id="GO:0005737">
    <property type="term" value="C:cytoplasm"/>
    <property type="evidence" value="ECO:0007669"/>
    <property type="project" value="TreeGrafter"/>
</dbReference>
<dbReference type="GO" id="GO:0005524">
    <property type="term" value="F:ATP binding"/>
    <property type="evidence" value="ECO:0007669"/>
    <property type="project" value="UniProtKB-UniRule"/>
</dbReference>
<evidence type="ECO:0000256" key="5">
    <source>
        <dbReference type="ARBA" id="ARBA00022777"/>
    </source>
</evidence>